<keyword evidence="1" id="KW-1133">Transmembrane helix</keyword>
<protein>
    <submittedName>
        <fullName evidence="2">Uncharacterized protein</fullName>
    </submittedName>
</protein>
<dbReference type="RefSeq" id="WP_088906490.1">
    <property type="nucleotide sequence ID" value="NZ_CP018145.1"/>
</dbReference>
<keyword evidence="1" id="KW-0812">Transmembrane</keyword>
<sequence>MGKLKKKLWISVLLIAIIVGGFYFLVKGNPPLDMGTLASSEDHKSVVVGMGNKGFREVKIIDVSVNNDEKPSETKVQVSNALQGFIITDDYDNPGSKPYGFQNIEDIAIKAGTSPSAYFKKMDEGTATKNDEIYGLSLIHHEAINRVNIRYSYLGITFDERVFFEAGINR</sequence>
<reference evidence="2 3" key="1">
    <citation type="submission" date="2016-11" db="EMBL/GenBank/DDBJ databases">
        <authorList>
            <person name="Jaros S."/>
            <person name="Januszkiewicz K."/>
            <person name="Wedrychowicz H."/>
        </authorList>
    </citation>
    <scope>NUCLEOTIDE SEQUENCE [LARGE SCALE GENOMIC DNA]</scope>
    <source>
        <strain evidence="2 3">NF2</strain>
    </source>
</reference>
<evidence type="ECO:0000313" key="2">
    <source>
        <dbReference type="EMBL" id="ASJ52598.1"/>
    </source>
</evidence>
<dbReference type="EMBL" id="CP018145">
    <property type="protein sequence ID" value="ASJ52598.1"/>
    <property type="molecule type" value="Genomic_DNA"/>
</dbReference>
<dbReference type="Proteomes" id="UP000197781">
    <property type="component" value="Chromosome"/>
</dbReference>
<accession>A0A220MC89</accession>
<organism evidence="2 3">
    <name type="scientific">Brevibacillus formosus</name>
    <dbReference type="NCBI Taxonomy" id="54913"/>
    <lineage>
        <taxon>Bacteria</taxon>
        <taxon>Bacillati</taxon>
        <taxon>Bacillota</taxon>
        <taxon>Bacilli</taxon>
        <taxon>Bacillales</taxon>
        <taxon>Paenibacillaceae</taxon>
        <taxon>Brevibacillus</taxon>
    </lineage>
</organism>
<evidence type="ECO:0000313" key="3">
    <source>
        <dbReference type="Proteomes" id="UP000197781"/>
    </source>
</evidence>
<dbReference type="AlphaFoldDB" id="A0A220MC89"/>
<keyword evidence="1" id="KW-0472">Membrane</keyword>
<gene>
    <name evidence="2" type="ORF">BP422_02955</name>
</gene>
<proteinExistence type="predicted"/>
<feature type="transmembrane region" description="Helical" evidence="1">
    <location>
        <begin position="7"/>
        <end position="26"/>
    </location>
</feature>
<evidence type="ECO:0000256" key="1">
    <source>
        <dbReference type="SAM" id="Phobius"/>
    </source>
</evidence>
<name>A0A220MC89_9BACL</name>
<dbReference type="KEGG" id="bfm:BP422_02955"/>